<evidence type="ECO:0000256" key="3">
    <source>
        <dbReference type="SAM" id="SignalP"/>
    </source>
</evidence>
<feature type="compositionally biased region" description="Basic and acidic residues" evidence="1">
    <location>
        <begin position="382"/>
        <end position="397"/>
    </location>
</feature>
<organism evidence="4 5">
    <name type="scientific">Pendulispora albinea</name>
    <dbReference type="NCBI Taxonomy" id="2741071"/>
    <lineage>
        <taxon>Bacteria</taxon>
        <taxon>Pseudomonadati</taxon>
        <taxon>Myxococcota</taxon>
        <taxon>Myxococcia</taxon>
        <taxon>Myxococcales</taxon>
        <taxon>Sorangiineae</taxon>
        <taxon>Pendulisporaceae</taxon>
        <taxon>Pendulispora</taxon>
    </lineage>
</organism>
<proteinExistence type="predicted"/>
<protein>
    <recommendedName>
        <fullName evidence="6">BIG2 domain-containing protein</fullName>
    </recommendedName>
</protein>
<keyword evidence="2" id="KW-0472">Membrane</keyword>
<feature type="region of interest" description="Disordered" evidence="1">
    <location>
        <begin position="105"/>
        <end position="126"/>
    </location>
</feature>
<keyword evidence="2" id="KW-1133">Transmembrane helix</keyword>
<feature type="signal peptide" evidence="3">
    <location>
        <begin position="1"/>
        <end position="27"/>
    </location>
</feature>
<feature type="region of interest" description="Disordered" evidence="1">
    <location>
        <begin position="382"/>
        <end position="408"/>
    </location>
</feature>
<gene>
    <name evidence="4" type="ORF">LZC94_04865</name>
</gene>
<feature type="chain" id="PRO_5047078639" description="BIG2 domain-containing protein" evidence="3">
    <location>
        <begin position="28"/>
        <end position="537"/>
    </location>
</feature>
<sequence length="537" mass="57085">MFVGRSAFLSSVSCVAALLAVSFFTLAARAGSFDGKWKQGPLRQDYTVQQWFPACGPAPTNGSLGGGEIVTIQEEGDELGILGGGRNFHTNQCYDELPTLVRDAHSRDGSGRSWRTRCSTPPSDPRRAVINTLVTVQSDTRVEVAESGRYEITLKEGRCTADVKRTRVFEKVLATPAAPASTTPPPEPTHAPEPASRACTPASVGAPARLEVRPARKLLRTGESFVFQAVVSDAKGCATSTPVIWEVDPAVAGKARVEVDASGKVTVHDDAVEGPVTLVVTAAGKSTRVTVEVSSPSHYDALLAQSGLNALGETNETSVAVIAQGTLGGQEATAVGNAVRRRNTFIAVVGALAAILGIVAIFGWRRARKAARLEREAQARHEQKLREAEERRREKAAQHAAQMKAHEESLERAMSAAKTHERPGERRRARCPTCQREYAGSSAFCPDDGTRLVELGPREDHEEVAGEAGGGICPVCKRGFGPGVKHCPNDGEELVAYTLAAPSNARLKGKICPTCGDRFEGSASYCGKDGTALVLLN</sequence>
<keyword evidence="2" id="KW-0812">Transmembrane</keyword>
<accession>A0ABZ2M091</accession>
<evidence type="ECO:0008006" key="6">
    <source>
        <dbReference type="Google" id="ProtNLM"/>
    </source>
</evidence>
<evidence type="ECO:0000256" key="2">
    <source>
        <dbReference type="SAM" id="Phobius"/>
    </source>
</evidence>
<feature type="region of interest" description="Disordered" evidence="1">
    <location>
        <begin position="174"/>
        <end position="202"/>
    </location>
</feature>
<feature type="transmembrane region" description="Helical" evidence="2">
    <location>
        <begin position="345"/>
        <end position="364"/>
    </location>
</feature>
<dbReference type="Proteomes" id="UP001370348">
    <property type="component" value="Chromosome"/>
</dbReference>
<name>A0ABZ2M091_9BACT</name>
<evidence type="ECO:0000256" key="1">
    <source>
        <dbReference type="SAM" id="MobiDB-lite"/>
    </source>
</evidence>
<feature type="compositionally biased region" description="Pro residues" evidence="1">
    <location>
        <begin position="182"/>
        <end position="191"/>
    </location>
</feature>
<reference evidence="4 5" key="1">
    <citation type="submission" date="2021-12" db="EMBL/GenBank/DDBJ databases">
        <title>Discovery of the Pendulisporaceae a myxobacterial family with distinct sporulation behavior and unique specialized metabolism.</title>
        <authorList>
            <person name="Garcia R."/>
            <person name="Popoff A."/>
            <person name="Bader C.D."/>
            <person name="Loehr J."/>
            <person name="Walesch S."/>
            <person name="Walt C."/>
            <person name="Boldt J."/>
            <person name="Bunk B."/>
            <person name="Haeckl F.J.F.P.J."/>
            <person name="Gunesch A.P."/>
            <person name="Birkelbach J."/>
            <person name="Nuebel U."/>
            <person name="Pietschmann T."/>
            <person name="Bach T."/>
            <person name="Mueller R."/>
        </authorList>
    </citation>
    <scope>NUCLEOTIDE SEQUENCE [LARGE SCALE GENOMIC DNA]</scope>
    <source>
        <strain evidence="4 5">MSr11954</strain>
    </source>
</reference>
<dbReference type="RefSeq" id="WP_394826236.1">
    <property type="nucleotide sequence ID" value="NZ_CP089984.1"/>
</dbReference>
<dbReference type="EMBL" id="CP089984">
    <property type="protein sequence ID" value="WXB16609.1"/>
    <property type="molecule type" value="Genomic_DNA"/>
</dbReference>
<keyword evidence="3" id="KW-0732">Signal</keyword>
<keyword evidence="5" id="KW-1185">Reference proteome</keyword>
<evidence type="ECO:0000313" key="5">
    <source>
        <dbReference type="Proteomes" id="UP001370348"/>
    </source>
</evidence>
<evidence type="ECO:0000313" key="4">
    <source>
        <dbReference type="EMBL" id="WXB16609.1"/>
    </source>
</evidence>